<feature type="domain" description="ISXO2-like transposase" evidence="1">
    <location>
        <begin position="91"/>
        <end position="163"/>
    </location>
</feature>
<evidence type="ECO:0000259" key="1">
    <source>
        <dbReference type="Pfam" id="PF12762"/>
    </source>
</evidence>
<proteinExistence type="predicted"/>
<gene>
    <name evidence="2" type="ORF">Bhyg_12341</name>
</gene>
<dbReference type="PANTHER" id="PTHR47163:SF2">
    <property type="entry name" value="SI:DKEY-17M8.2"/>
    <property type="match status" value="1"/>
</dbReference>
<evidence type="ECO:0000313" key="3">
    <source>
        <dbReference type="Proteomes" id="UP001151699"/>
    </source>
</evidence>
<comment type="caution">
    <text evidence="2">The sequence shown here is derived from an EMBL/GenBank/DDBJ whole genome shotgun (WGS) entry which is preliminary data.</text>
</comment>
<dbReference type="OrthoDB" id="7732882at2759"/>
<name>A0A9Q0MYM1_9DIPT</name>
<dbReference type="InterPro" id="IPR053164">
    <property type="entry name" value="IS1016-like_transposase"/>
</dbReference>
<sequence>MNTHSPNHTDLVRRRSLIVPISDFPAERAAADLLPLKLAPSGKFLAELAAADPLHLQLARQHYFADCFQFVILSPSRSAIDPPTKYTLNFFESLDKWILPGSQIHSDGWKAYDTLSKEGYEHSKVNHSNTFVNPDNGAFTNRIEASWRAAKATTLLTHDQQDPSIQLPYYDDFK</sequence>
<protein>
    <recommendedName>
        <fullName evidence="1">ISXO2-like transposase domain-containing protein</fullName>
    </recommendedName>
</protein>
<dbReference type="EMBL" id="WJQU01000003">
    <property type="protein sequence ID" value="KAJ6639594.1"/>
    <property type="molecule type" value="Genomic_DNA"/>
</dbReference>
<dbReference type="Pfam" id="PF12762">
    <property type="entry name" value="DDE_Tnp_IS1595"/>
    <property type="match status" value="1"/>
</dbReference>
<evidence type="ECO:0000313" key="2">
    <source>
        <dbReference type="EMBL" id="KAJ6639594.1"/>
    </source>
</evidence>
<dbReference type="InterPro" id="IPR024445">
    <property type="entry name" value="Tnp_ISXO2-like"/>
</dbReference>
<reference evidence="2" key="1">
    <citation type="submission" date="2022-07" db="EMBL/GenBank/DDBJ databases">
        <authorList>
            <person name="Trinca V."/>
            <person name="Uliana J.V.C."/>
            <person name="Torres T.T."/>
            <person name="Ward R.J."/>
            <person name="Monesi N."/>
        </authorList>
    </citation>
    <scope>NUCLEOTIDE SEQUENCE</scope>
    <source>
        <strain evidence="2">HSMRA1968</strain>
        <tissue evidence="2">Whole embryos</tissue>
    </source>
</reference>
<organism evidence="2 3">
    <name type="scientific">Pseudolycoriella hygida</name>
    <dbReference type="NCBI Taxonomy" id="35572"/>
    <lineage>
        <taxon>Eukaryota</taxon>
        <taxon>Metazoa</taxon>
        <taxon>Ecdysozoa</taxon>
        <taxon>Arthropoda</taxon>
        <taxon>Hexapoda</taxon>
        <taxon>Insecta</taxon>
        <taxon>Pterygota</taxon>
        <taxon>Neoptera</taxon>
        <taxon>Endopterygota</taxon>
        <taxon>Diptera</taxon>
        <taxon>Nematocera</taxon>
        <taxon>Sciaroidea</taxon>
        <taxon>Sciaridae</taxon>
        <taxon>Pseudolycoriella</taxon>
    </lineage>
</organism>
<dbReference type="PANTHER" id="PTHR47163">
    <property type="entry name" value="DDE_TNP_IS1595 DOMAIN-CONTAINING PROTEIN"/>
    <property type="match status" value="1"/>
</dbReference>
<dbReference type="Proteomes" id="UP001151699">
    <property type="component" value="Chromosome X"/>
</dbReference>
<dbReference type="AlphaFoldDB" id="A0A9Q0MYM1"/>
<keyword evidence="3" id="KW-1185">Reference proteome</keyword>
<accession>A0A9Q0MYM1</accession>